<sequence length="356" mass="40089">MSRNRSFLELCRCFRNDPPKAPDWLELIGLANQTLTTPHLIEIVRQRPDAVPADLAHCVETIFERNSQRNDRLLAQLGEALAALNARGITPVLLKGAAMLAESNRDRRGRRMACDLDLLVRPDEVEEALDCLIPIGYRVHDRSPPDVGKWWLDLGRANDVGMIDLHVSPPGPAFCHGALADLGSHCQRIKVGSGAAQIPSRACQAFILIMHDQFQDHDYWIGATDLRHLLDLRDLASTAGFDWKELASFTVGKLARNALETELTALHELLGVEVPLNMRRRIAPRLQQQRRMLQLRFPRLAPLLLATGLVDLLHYRVEAGSQRTQMEAHTLPRLFPRVDTIRSLLALLREKRASKI</sequence>
<evidence type="ECO:0000313" key="2">
    <source>
        <dbReference type="Proteomes" id="UP000239089"/>
    </source>
</evidence>
<gene>
    <name evidence="1" type="ORF">CCR94_18075</name>
</gene>
<organism evidence="1 2">
    <name type="scientific">Rhodoblastus sphagnicola</name>
    <dbReference type="NCBI Taxonomy" id="333368"/>
    <lineage>
        <taxon>Bacteria</taxon>
        <taxon>Pseudomonadati</taxon>
        <taxon>Pseudomonadota</taxon>
        <taxon>Alphaproteobacteria</taxon>
        <taxon>Hyphomicrobiales</taxon>
        <taxon>Rhodoblastaceae</taxon>
        <taxon>Rhodoblastus</taxon>
    </lineage>
</organism>
<evidence type="ECO:0000313" key="1">
    <source>
        <dbReference type="EMBL" id="PPQ28383.1"/>
    </source>
</evidence>
<name>A0A2S6N176_9HYPH</name>
<reference evidence="1 2" key="1">
    <citation type="journal article" date="2018" name="Arch. Microbiol.">
        <title>New insights into the metabolic potential of the phototrophic purple bacterium Rhodopila globiformis DSM 161(T) from its draft genome sequence and evidence for a vanadium-dependent nitrogenase.</title>
        <authorList>
            <person name="Imhoff J.F."/>
            <person name="Rahn T."/>
            <person name="Kunzel S."/>
            <person name="Neulinger S.C."/>
        </authorList>
    </citation>
    <scope>NUCLEOTIDE SEQUENCE [LARGE SCALE GENOMIC DNA]</scope>
    <source>
        <strain evidence="1 2">DSM 16996</strain>
    </source>
</reference>
<evidence type="ECO:0008006" key="3">
    <source>
        <dbReference type="Google" id="ProtNLM"/>
    </source>
</evidence>
<dbReference type="EMBL" id="NHSJ01000111">
    <property type="protein sequence ID" value="PPQ28383.1"/>
    <property type="molecule type" value="Genomic_DNA"/>
</dbReference>
<dbReference type="InterPro" id="IPR039498">
    <property type="entry name" value="NTP_transf_5"/>
</dbReference>
<dbReference type="AlphaFoldDB" id="A0A2S6N176"/>
<keyword evidence="2" id="KW-1185">Reference proteome</keyword>
<protein>
    <recommendedName>
        <fullName evidence="3">Nucleotidyltransferase family protein</fullName>
    </recommendedName>
</protein>
<accession>A0A2S6N176</accession>
<comment type="caution">
    <text evidence="1">The sequence shown here is derived from an EMBL/GenBank/DDBJ whole genome shotgun (WGS) entry which is preliminary data.</text>
</comment>
<dbReference type="Pfam" id="PF14907">
    <property type="entry name" value="NTP_transf_5"/>
    <property type="match status" value="1"/>
</dbReference>
<dbReference type="Proteomes" id="UP000239089">
    <property type="component" value="Unassembled WGS sequence"/>
</dbReference>
<proteinExistence type="predicted"/>